<evidence type="ECO:0000313" key="5">
    <source>
        <dbReference type="EMBL" id="QDT73335.1"/>
    </source>
</evidence>
<keyword evidence="3" id="KW-0472">Membrane</keyword>
<feature type="transmembrane region" description="Helical" evidence="3">
    <location>
        <begin position="36"/>
        <end position="61"/>
    </location>
</feature>
<dbReference type="Pfam" id="PF02397">
    <property type="entry name" value="Bac_transf"/>
    <property type="match status" value="1"/>
</dbReference>
<keyword evidence="3" id="KW-0812">Transmembrane</keyword>
<organism evidence="5 6">
    <name type="scientific">Lacipirellula limnantheis</name>
    <dbReference type="NCBI Taxonomy" id="2528024"/>
    <lineage>
        <taxon>Bacteria</taxon>
        <taxon>Pseudomonadati</taxon>
        <taxon>Planctomycetota</taxon>
        <taxon>Planctomycetia</taxon>
        <taxon>Pirellulales</taxon>
        <taxon>Lacipirellulaceae</taxon>
        <taxon>Lacipirellula</taxon>
    </lineage>
</organism>
<dbReference type="KEGG" id="llh:I41_25240"/>
<accession>A0A517TYA6</accession>
<evidence type="ECO:0000259" key="4">
    <source>
        <dbReference type="Pfam" id="PF02397"/>
    </source>
</evidence>
<feature type="compositionally biased region" description="Basic residues" evidence="2">
    <location>
        <begin position="294"/>
        <end position="307"/>
    </location>
</feature>
<evidence type="ECO:0000256" key="3">
    <source>
        <dbReference type="SAM" id="Phobius"/>
    </source>
</evidence>
<evidence type="ECO:0000256" key="1">
    <source>
        <dbReference type="ARBA" id="ARBA00006464"/>
    </source>
</evidence>
<dbReference type="Proteomes" id="UP000317909">
    <property type="component" value="Chromosome"/>
</dbReference>
<dbReference type="AlphaFoldDB" id="A0A517TYA6"/>
<dbReference type="GO" id="GO:0016780">
    <property type="term" value="F:phosphotransferase activity, for other substituted phosphate groups"/>
    <property type="evidence" value="ECO:0007669"/>
    <property type="project" value="TreeGrafter"/>
</dbReference>
<keyword evidence="5" id="KW-0808">Transferase</keyword>
<dbReference type="EC" id="2.7.8.-" evidence="5"/>
<evidence type="ECO:0000256" key="2">
    <source>
        <dbReference type="SAM" id="MobiDB-lite"/>
    </source>
</evidence>
<feature type="region of interest" description="Disordered" evidence="2">
    <location>
        <begin position="251"/>
        <end position="307"/>
    </location>
</feature>
<gene>
    <name evidence="5" type="primary">tuaA</name>
    <name evidence="5" type="ORF">I41_25240</name>
</gene>
<comment type="similarity">
    <text evidence="1">Belongs to the bacterial sugar transferase family.</text>
</comment>
<keyword evidence="3" id="KW-1133">Transmembrane helix</keyword>
<dbReference type="PANTHER" id="PTHR30576">
    <property type="entry name" value="COLANIC BIOSYNTHESIS UDP-GLUCOSE LIPID CARRIER TRANSFERASE"/>
    <property type="match status" value="1"/>
</dbReference>
<dbReference type="PANTHER" id="PTHR30576:SF0">
    <property type="entry name" value="UNDECAPRENYL-PHOSPHATE N-ACETYLGALACTOSAMINYL 1-PHOSPHATE TRANSFERASE-RELATED"/>
    <property type="match status" value="1"/>
</dbReference>
<protein>
    <submittedName>
        <fullName evidence="5">Undecaprenyl-phosphate N-acetylgalactosaminyl 1-phosphate transferase</fullName>
        <ecNumber evidence="5">2.7.8.-</ecNumber>
    </submittedName>
</protein>
<sequence length="307" mass="33866">MNNFIDLPAARRPIGTADPFGRPVTATPYFERKAPWMRLLGCLLLIFFTPLILVCGLLVRLTSRGPAIYRQTRLGKDGQPFEILKLRTMTCDAEAESGAVLCTKRDARVTPVGRVLRFLHLDELPQLVNVMRGEMCLVGPRPERPEIIAKHRLDEYVPGFCERMHVLPGVTGLAQINLSADVSADCVIPKVALDREYVATANAALDLRILACTALRMLGVRHGRAVRLFGVHRRVNMPDVSREIEITPASSPIASHQIRPVEAPREVAHAGATSDSWSARTEASAWNGADRPSPKAKPKSGPPRRPR</sequence>
<keyword evidence="6" id="KW-1185">Reference proteome</keyword>
<evidence type="ECO:0000313" key="6">
    <source>
        <dbReference type="Proteomes" id="UP000317909"/>
    </source>
</evidence>
<feature type="domain" description="Bacterial sugar transferase" evidence="4">
    <location>
        <begin position="40"/>
        <end position="218"/>
    </location>
</feature>
<dbReference type="InterPro" id="IPR003362">
    <property type="entry name" value="Bact_transf"/>
</dbReference>
<proteinExistence type="inferred from homology"/>
<reference evidence="5 6" key="1">
    <citation type="submission" date="2019-02" db="EMBL/GenBank/DDBJ databases">
        <title>Deep-cultivation of Planctomycetes and their phenomic and genomic characterization uncovers novel biology.</title>
        <authorList>
            <person name="Wiegand S."/>
            <person name="Jogler M."/>
            <person name="Boedeker C."/>
            <person name="Pinto D."/>
            <person name="Vollmers J."/>
            <person name="Rivas-Marin E."/>
            <person name="Kohn T."/>
            <person name="Peeters S.H."/>
            <person name="Heuer A."/>
            <person name="Rast P."/>
            <person name="Oberbeckmann S."/>
            <person name="Bunk B."/>
            <person name="Jeske O."/>
            <person name="Meyerdierks A."/>
            <person name="Storesund J.E."/>
            <person name="Kallscheuer N."/>
            <person name="Luecker S."/>
            <person name="Lage O.M."/>
            <person name="Pohl T."/>
            <person name="Merkel B.J."/>
            <person name="Hornburger P."/>
            <person name="Mueller R.-W."/>
            <person name="Bruemmer F."/>
            <person name="Labrenz M."/>
            <person name="Spormann A.M."/>
            <person name="Op den Camp H."/>
            <person name="Overmann J."/>
            <person name="Amann R."/>
            <person name="Jetten M.S.M."/>
            <person name="Mascher T."/>
            <person name="Medema M.H."/>
            <person name="Devos D.P."/>
            <person name="Kaster A.-K."/>
            <person name="Ovreas L."/>
            <person name="Rohde M."/>
            <person name="Galperin M.Y."/>
            <person name="Jogler C."/>
        </authorList>
    </citation>
    <scope>NUCLEOTIDE SEQUENCE [LARGE SCALE GENOMIC DNA]</scope>
    <source>
        <strain evidence="5 6">I41</strain>
    </source>
</reference>
<name>A0A517TYA6_9BACT</name>
<dbReference type="EMBL" id="CP036339">
    <property type="protein sequence ID" value="QDT73335.1"/>
    <property type="molecule type" value="Genomic_DNA"/>
</dbReference>
<dbReference type="RefSeq" id="WP_210421178.1">
    <property type="nucleotide sequence ID" value="NZ_CP036339.1"/>
</dbReference>